<evidence type="ECO:0000313" key="1">
    <source>
        <dbReference type="EMBL" id="TKA00732.1"/>
    </source>
</evidence>
<keyword evidence="2" id="KW-1185">Reference proteome</keyword>
<proteinExistence type="predicted"/>
<gene>
    <name evidence="1" type="ORF">FCI23_42215</name>
</gene>
<dbReference type="EMBL" id="SUMC01000081">
    <property type="protein sequence ID" value="TKA00732.1"/>
    <property type="molecule type" value="Genomic_DNA"/>
</dbReference>
<name>A0A4U0RWQ3_9ACTN</name>
<protein>
    <submittedName>
        <fullName evidence="1">Uncharacterized protein</fullName>
    </submittedName>
</protein>
<sequence length="169" mass="18724">MHDSAGLLSKLVPYPSGARPWTHNKTGVLTLDEFDTIFYKVSVQGEERSLLARRRFSTAVRHGWYNADGTQAEVFLVEFSSSTGAQGMYLALTSEWKQDTTSGTAFTDPAVHGTGELEPALDSSGNMTAKETAYVGHTFIYVRYYDPAAPNKTEVMRLVQHQYRLVGGH</sequence>
<evidence type="ECO:0000313" key="2">
    <source>
        <dbReference type="Proteomes" id="UP000305778"/>
    </source>
</evidence>
<accession>A0A4U0RWQ3</accession>
<dbReference type="AlphaFoldDB" id="A0A4U0RWQ3"/>
<dbReference type="Proteomes" id="UP000305778">
    <property type="component" value="Unassembled WGS sequence"/>
</dbReference>
<reference evidence="1 2" key="1">
    <citation type="submission" date="2019-04" db="EMBL/GenBank/DDBJ databases">
        <title>Streptomyces oryziradicis sp. nov., a novel actinomycete isolated from rhizosphere soil of rice (Oryza sativa L.).</title>
        <authorList>
            <person name="Li C."/>
        </authorList>
    </citation>
    <scope>NUCLEOTIDE SEQUENCE [LARGE SCALE GENOMIC DNA]</scope>
    <source>
        <strain evidence="1 2">NEAU-C40</strain>
    </source>
</reference>
<dbReference type="RefSeq" id="WP_136729371.1">
    <property type="nucleotide sequence ID" value="NZ_SUMC01000081.1"/>
</dbReference>
<organism evidence="1 2">
    <name type="scientific">Actinacidiphila oryziradicis</name>
    <dbReference type="NCBI Taxonomy" id="2571141"/>
    <lineage>
        <taxon>Bacteria</taxon>
        <taxon>Bacillati</taxon>
        <taxon>Actinomycetota</taxon>
        <taxon>Actinomycetes</taxon>
        <taxon>Kitasatosporales</taxon>
        <taxon>Streptomycetaceae</taxon>
        <taxon>Actinacidiphila</taxon>
    </lineage>
</organism>
<comment type="caution">
    <text evidence="1">The sequence shown here is derived from an EMBL/GenBank/DDBJ whole genome shotgun (WGS) entry which is preliminary data.</text>
</comment>
<dbReference type="OrthoDB" id="4162453at2"/>